<gene>
    <name evidence="1" type="ORF">BDR25DRAFT_353516</name>
</gene>
<reference evidence="1" key="1">
    <citation type="journal article" date="2020" name="Stud. Mycol.">
        <title>101 Dothideomycetes genomes: a test case for predicting lifestyles and emergence of pathogens.</title>
        <authorList>
            <person name="Haridas S."/>
            <person name="Albert R."/>
            <person name="Binder M."/>
            <person name="Bloem J."/>
            <person name="Labutti K."/>
            <person name="Salamov A."/>
            <person name="Andreopoulos B."/>
            <person name="Baker S."/>
            <person name="Barry K."/>
            <person name="Bills G."/>
            <person name="Bluhm B."/>
            <person name="Cannon C."/>
            <person name="Castanera R."/>
            <person name="Culley D."/>
            <person name="Daum C."/>
            <person name="Ezra D."/>
            <person name="Gonzalez J."/>
            <person name="Henrissat B."/>
            <person name="Kuo A."/>
            <person name="Liang C."/>
            <person name="Lipzen A."/>
            <person name="Lutzoni F."/>
            <person name="Magnuson J."/>
            <person name="Mondo S."/>
            <person name="Nolan M."/>
            <person name="Ohm R."/>
            <person name="Pangilinan J."/>
            <person name="Park H.-J."/>
            <person name="Ramirez L."/>
            <person name="Alfaro M."/>
            <person name="Sun H."/>
            <person name="Tritt A."/>
            <person name="Yoshinaga Y."/>
            <person name="Zwiers L.-H."/>
            <person name="Turgeon B."/>
            <person name="Goodwin S."/>
            <person name="Spatafora J."/>
            <person name="Crous P."/>
            <person name="Grigoriev I."/>
        </authorList>
    </citation>
    <scope>NUCLEOTIDE SEQUENCE</scope>
    <source>
        <strain evidence="1">ATCC 200398</strain>
    </source>
</reference>
<evidence type="ECO:0000313" key="2">
    <source>
        <dbReference type="Proteomes" id="UP000799755"/>
    </source>
</evidence>
<dbReference type="Proteomes" id="UP000799755">
    <property type="component" value="Unassembled WGS sequence"/>
</dbReference>
<name>A0ACB6R145_9PLEO</name>
<dbReference type="EMBL" id="MU003502">
    <property type="protein sequence ID" value="KAF2472495.1"/>
    <property type="molecule type" value="Genomic_DNA"/>
</dbReference>
<keyword evidence="2" id="KW-1185">Reference proteome</keyword>
<comment type="caution">
    <text evidence="1">The sequence shown here is derived from an EMBL/GenBank/DDBJ whole genome shotgun (WGS) entry which is preliminary data.</text>
</comment>
<evidence type="ECO:0000313" key="1">
    <source>
        <dbReference type="EMBL" id="KAF2472495.1"/>
    </source>
</evidence>
<sequence>MRSSAMCDYGIQKGFCIHIRAIDSGTNIHKYRVHCLISKSSNLESSWLEQASPLLDNRILNVEAMIRKCLEKRFIIAEMALSHASSPWSYSSHDGLMLPGLTHLFRIYIDSYEHSSRNQCSSVSLISSIELFSNLYQGESSFDILRTIVTSLSRPNTSKSLFCSTLGIFQDQSRRLSLYFISRINRNLYNLLGALPELSVEYLKDKPAHHKDKLVHHLQLITTIHRHNCDNHSTDLLSLHLSYCEV</sequence>
<proteinExistence type="predicted"/>
<protein>
    <submittedName>
        <fullName evidence="1">Uncharacterized protein</fullName>
    </submittedName>
</protein>
<organism evidence="1 2">
    <name type="scientific">Lindgomyces ingoldianus</name>
    <dbReference type="NCBI Taxonomy" id="673940"/>
    <lineage>
        <taxon>Eukaryota</taxon>
        <taxon>Fungi</taxon>
        <taxon>Dikarya</taxon>
        <taxon>Ascomycota</taxon>
        <taxon>Pezizomycotina</taxon>
        <taxon>Dothideomycetes</taxon>
        <taxon>Pleosporomycetidae</taxon>
        <taxon>Pleosporales</taxon>
        <taxon>Lindgomycetaceae</taxon>
        <taxon>Lindgomyces</taxon>
    </lineage>
</organism>
<accession>A0ACB6R145</accession>